<dbReference type="InterPro" id="IPR003959">
    <property type="entry name" value="ATPase_AAA_core"/>
</dbReference>
<dbReference type="SUPFAM" id="SSF52540">
    <property type="entry name" value="P-loop containing nucleoside triphosphate hydrolases"/>
    <property type="match status" value="1"/>
</dbReference>
<dbReference type="Proteomes" id="UP000671995">
    <property type="component" value="Chromosome"/>
</dbReference>
<dbReference type="EMBL" id="CP054257">
    <property type="protein sequence ID" value="QTQ12917.1"/>
    <property type="molecule type" value="Genomic_DNA"/>
</dbReference>
<evidence type="ECO:0000313" key="3">
    <source>
        <dbReference type="Proteomes" id="UP000671995"/>
    </source>
</evidence>
<dbReference type="Gene3D" id="3.40.50.300">
    <property type="entry name" value="P-loop containing nucleotide triphosphate hydrolases"/>
    <property type="match status" value="1"/>
</dbReference>
<accession>A0A975F1X8</accession>
<reference evidence="2" key="1">
    <citation type="submission" date="2020-05" db="EMBL/GenBank/DDBJ databases">
        <authorList>
            <person name="Zeng H."/>
            <person name="Chan Y.K."/>
            <person name="Watt R.M."/>
        </authorList>
    </citation>
    <scope>NUCLEOTIDE SEQUENCE</scope>
    <source>
        <strain evidence="2">ATCC 700773</strain>
    </source>
</reference>
<protein>
    <submittedName>
        <fullName evidence="2">AAA family ATPase</fullName>
    </submittedName>
</protein>
<dbReference type="Pfam" id="PF00004">
    <property type="entry name" value="AAA"/>
    <property type="match status" value="1"/>
</dbReference>
<name>A0A975F1X8_9SPIR</name>
<dbReference type="GO" id="GO:0005524">
    <property type="term" value="F:ATP binding"/>
    <property type="evidence" value="ECO:0007669"/>
    <property type="project" value="InterPro"/>
</dbReference>
<sequence>MFQIIFIKKDESELALRLLKNNTTVNILLYGAPGSGKTEYARALVKSAGLVPYIFKNALEVSDRNDNPEKHALGRLNCLLSLDMKRLQRLLIYFFIQCDDFFFPADDKALGSERFGLSSPA</sequence>
<dbReference type="InterPro" id="IPR027417">
    <property type="entry name" value="P-loop_NTPase"/>
</dbReference>
<reference evidence="2" key="2">
    <citation type="journal article" date="2021" name="Microbiol. Resour. Announc.">
        <title>Complete Genome Sequences of Three Human Oral Treponema parvum Isolates.</title>
        <authorList>
            <person name="Zeng H."/>
            <person name="Watt R.M."/>
        </authorList>
    </citation>
    <scope>NUCLEOTIDE SEQUENCE</scope>
    <source>
        <strain evidence="2">ATCC 700773</strain>
    </source>
</reference>
<evidence type="ECO:0000259" key="1">
    <source>
        <dbReference type="Pfam" id="PF00004"/>
    </source>
</evidence>
<dbReference type="GO" id="GO:0016887">
    <property type="term" value="F:ATP hydrolysis activity"/>
    <property type="evidence" value="ECO:0007669"/>
    <property type="project" value="InterPro"/>
</dbReference>
<proteinExistence type="predicted"/>
<feature type="domain" description="ATPase AAA-type core" evidence="1">
    <location>
        <begin position="27"/>
        <end position="62"/>
    </location>
</feature>
<evidence type="ECO:0000313" key="2">
    <source>
        <dbReference type="EMBL" id="QTQ12917.1"/>
    </source>
</evidence>
<organism evidence="2 3">
    <name type="scientific">Treponema parvum</name>
    <dbReference type="NCBI Taxonomy" id="138851"/>
    <lineage>
        <taxon>Bacteria</taxon>
        <taxon>Pseudomonadati</taxon>
        <taxon>Spirochaetota</taxon>
        <taxon>Spirochaetia</taxon>
        <taxon>Spirochaetales</taxon>
        <taxon>Treponemataceae</taxon>
        <taxon>Treponema</taxon>
    </lineage>
</organism>
<dbReference type="AlphaFoldDB" id="A0A975F1X8"/>
<gene>
    <name evidence="2" type="ORF">HRI96_08000</name>
</gene>